<feature type="compositionally biased region" description="Low complexity" evidence="1">
    <location>
        <begin position="342"/>
        <end position="352"/>
    </location>
</feature>
<feature type="signal peptide" evidence="2">
    <location>
        <begin position="1"/>
        <end position="19"/>
    </location>
</feature>
<dbReference type="STRING" id="1149755.A0A2J6R2B8"/>
<reference evidence="3 4" key="1">
    <citation type="submission" date="2016-04" db="EMBL/GenBank/DDBJ databases">
        <title>A degradative enzymes factory behind the ericoid mycorrhizal symbiosis.</title>
        <authorList>
            <consortium name="DOE Joint Genome Institute"/>
            <person name="Martino E."/>
            <person name="Morin E."/>
            <person name="Grelet G."/>
            <person name="Kuo A."/>
            <person name="Kohler A."/>
            <person name="Daghino S."/>
            <person name="Barry K."/>
            <person name="Choi C."/>
            <person name="Cichocki N."/>
            <person name="Clum A."/>
            <person name="Copeland A."/>
            <person name="Hainaut M."/>
            <person name="Haridas S."/>
            <person name="Labutti K."/>
            <person name="Lindquist E."/>
            <person name="Lipzen A."/>
            <person name="Khouja H.-R."/>
            <person name="Murat C."/>
            <person name="Ohm R."/>
            <person name="Olson A."/>
            <person name="Spatafora J."/>
            <person name="Veneault-Fourrey C."/>
            <person name="Henrissat B."/>
            <person name="Grigoriev I."/>
            <person name="Martin F."/>
            <person name="Perotto S."/>
        </authorList>
    </citation>
    <scope>NUCLEOTIDE SEQUENCE [LARGE SCALE GENOMIC DNA]</scope>
    <source>
        <strain evidence="3 4">F</strain>
    </source>
</reference>
<dbReference type="Proteomes" id="UP000235786">
    <property type="component" value="Unassembled WGS sequence"/>
</dbReference>
<proteinExistence type="predicted"/>
<keyword evidence="4" id="KW-1185">Reference proteome</keyword>
<dbReference type="OrthoDB" id="5327321at2759"/>
<sequence>MFFQTIVVLFSTLITCILAVKSDSPTPASNSTDPTNCCFVIQETVSVEYWQVKNVTYVTKPVKLTSITTLVTPYPNGTSTNIYTNVYHTTASFPVTHTMGNPIADYPNGGFNMPESDKILHGTAVTTGGLTIPSPQAYYVYTTVKIVTAKPVVATDGQVMCGTVSSWPGPNFYNVQATFKNINSNAEAYFGGSSIGGATVIPTATSTHVHFGLLGSSSVKSTVTETAMGAFLTDVRGHAIEATITPSGLEITLTTPFIYQPTRGANPKTENSDPCYQGDGSVNYGYVPQTLVDYLARDPYYVSLYPDLTSCLPAGPSILPIDRPCDNPYEIIIESAVGGDLTSSTVSTVTPPGFAPPIPSPPPPPPPSTPPAPAPSAPSIINDVLNPPPSSPTTPTPPSLGTPTTINGTPLIVIPPTTIPLQNAPSGLTGSTTTINGTPLLVIPSQTTIAALPGSITLISGNAFDVFTGPTTVPVNPDLAIQGSTTVVGGTTTVLNGKSTVLGGVTEVVITGPTTVAVSSPTGASFLQTSGAGRGRGRVFGFLGVLVRGFGGRFR</sequence>
<evidence type="ECO:0000256" key="2">
    <source>
        <dbReference type="SAM" id="SignalP"/>
    </source>
</evidence>
<name>A0A2J6R2B8_HYAVF</name>
<gene>
    <name evidence="3" type="ORF">L207DRAFT_639940</name>
</gene>
<evidence type="ECO:0000313" key="3">
    <source>
        <dbReference type="EMBL" id="PMD32661.1"/>
    </source>
</evidence>
<organism evidence="3 4">
    <name type="scientific">Hyaloscypha variabilis (strain UAMH 11265 / GT02V1 / F)</name>
    <name type="common">Meliniomyces variabilis</name>
    <dbReference type="NCBI Taxonomy" id="1149755"/>
    <lineage>
        <taxon>Eukaryota</taxon>
        <taxon>Fungi</taxon>
        <taxon>Dikarya</taxon>
        <taxon>Ascomycota</taxon>
        <taxon>Pezizomycotina</taxon>
        <taxon>Leotiomycetes</taxon>
        <taxon>Helotiales</taxon>
        <taxon>Hyaloscyphaceae</taxon>
        <taxon>Hyaloscypha</taxon>
        <taxon>Hyaloscypha variabilis</taxon>
    </lineage>
</organism>
<evidence type="ECO:0000313" key="4">
    <source>
        <dbReference type="Proteomes" id="UP000235786"/>
    </source>
</evidence>
<accession>A0A2J6R2B8</accession>
<feature type="chain" id="PRO_5014322047" evidence="2">
    <location>
        <begin position="20"/>
        <end position="555"/>
    </location>
</feature>
<keyword evidence="2" id="KW-0732">Signal</keyword>
<protein>
    <submittedName>
        <fullName evidence="3">Uncharacterized protein</fullName>
    </submittedName>
</protein>
<feature type="compositionally biased region" description="Pro residues" evidence="1">
    <location>
        <begin position="386"/>
        <end position="400"/>
    </location>
</feature>
<dbReference type="AlphaFoldDB" id="A0A2J6R2B8"/>
<feature type="compositionally biased region" description="Pro residues" evidence="1">
    <location>
        <begin position="353"/>
        <end position="376"/>
    </location>
</feature>
<evidence type="ECO:0000256" key="1">
    <source>
        <dbReference type="SAM" id="MobiDB-lite"/>
    </source>
</evidence>
<dbReference type="EMBL" id="KZ613958">
    <property type="protein sequence ID" value="PMD32661.1"/>
    <property type="molecule type" value="Genomic_DNA"/>
</dbReference>
<feature type="region of interest" description="Disordered" evidence="1">
    <location>
        <begin position="340"/>
        <end position="409"/>
    </location>
</feature>